<dbReference type="InterPro" id="IPR012245">
    <property type="entry name" value="MoaB"/>
</dbReference>
<dbReference type="InterPro" id="IPR008284">
    <property type="entry name" value="MoCF_biosynth_CS"/>
</dbReference>
<evidence type="ECO:0000256" key="5">
    <source>
        <dbReference type="ARBA" id="ARBA00023150"/>
    </source>
</evidence>
<evidence type="ECO:0000259" key="7">
    <source>
        <dbReference type="SMART" id="SM00852"/>
    </source>
</evidence>
<keyword evidence="5 6" id="KW-0501">Molybdenum cofactor biosynthesis</keyword>
<comment type="similarity">
    <text evidence="3 6">Belongs to the MoaB/Mog family.</text>
</comment>
<dbReference type="EMBL" id="CP095075">
    <property type="protein sequence ID" value="UOR11926.1"/>
    <property type="molecule type" value="Genomic_DNA"/>
</dbReference>
<feature type="domain" description="MoaB/Mog" evidence="7">
    <location>
        <begin position="17"/>
        <end position="162"/>
    </location>
</feature>
<proteinExistence type="inferred from homology"/>
<comment type="pathway">
    <text evidence="2 6">Cofactor biosynthesis; molybdopterin biosynthesis.</text>
</comment>
<dbReference type="Proteomes" id="UP000830326">
    <property type="component" value="Chromosome"/>
</dbReference>
<dbReference type="RefSeq" id="WP_245032359.1">
    <property type="nucleotide sequence ID" value="NZ_CP095075.1"/>
</dbReference>
<evidence type="ECO:0000256" key="6">
    <source>
        <dbReference type="PIRNR" id="PIRNR006443"/>
    </source>
</evidence>
<dbReference type="PIRSF" id="PIRSF006443">
    <property type="entry name" value="MoaB"/>
    <property type="match status" value="1"/>
</dbReference>
<evidence type="ECO:0000256" key="2">
    <source>
        <dbReference type="ARBA" id="ARBA00005046"/>
    </source>
</evidence>
<dbReference type="Gene3D" id="3.40.980.10">
    <property type="entry name" value="MoaB/Mog-like domain"/>
    <property type="match status" value="1"/>
</dbReference>
<dbReference type="InterPro" id="IPR001453">
    <property type="entry name" value="MoaB/Mog_dom"/>
</dbReference>
<evidence type="ECO:0000313" key="8">
    <source>
        <dbReference type="EMBL" id="UOR11926.1"/>
    </source>
</evidence>
<dbReference type="SUPFAM" id="SSF53218">
    <property type="entry name" value="Molybdenum cofactor biosynthesis proteins"/>
    <property type="match status" value="1"/>
</dbReference>
<dbReference type="PANTHER" id="PTHR43232">
    <property type="entry name" value="MOLYBDENUM COFACTOR BIOSYNTHESIS PROTEIN B"/>
    <property type="match status" value="1"/>
</dbReference>
<evidence type="ECO:0000313" key="9">
    <source>
        <dbReference type="Proteomes" id="UP000830326"/>
    </source>
</evidence>
<evidence type="ECO:0000256" key="4">
    <source>
        <dbReference type="ARBA" id="ARBA00015262"/>
    </source>
</evidence>
<organism evidence="8 9">
    <name type="scientific">Halobacillus amylolyticus</name>
    <dbReference type="NCBI Taxonomy" id="2932259"/>
    <lineage>
        <taxon>Bacteria</taxon>
        <taxon>Bacillati</taxon>
        <taxon>Bacillota</taxon>
        <taxon>Bacilli</taxon>
        <taxon>Bacillales</taxon>
        <taxon>Bacillaceae</taxon>
        <taxon>Halobacillus</taxon>
    </lineage>
</organism>
<accession>A0ABY4HBJ4</accession>
<name>A0ABY4HBJ4_9BACI</name>
<dbReference type="CDD" id="cd00886">
    <property type="entry name" value="MogA_MoaB"/>
    <property type="match status" value="1"/>
</dbReference>
<gene>
    <name evidence="8" type="ORF">MUO15_20640</name>
</gene>
<reference evidence="8" key="1">
    <citation type="submission" date="2022-04" db="EMBL/GenBank/DDBJ databases">
        <title>Halobacillus sp. isolated from saltern.</title>
        <authorList>
            <person name="Won M."/>
            <person name="Lee C.-M."/>
            <person name="Woen H.-Y."/>
            <person name="Kwon S.-W."/>
        </authorList>
    </citation>
    <scope>NUCLEOTIDE SEQUENCE</scope>
    <source>
        <strain evidence="8">SSHM10-5</strain>
    </source>
</reference>
<comment type="function">
    <text evidence="1 6">May be involved in the biosynthesis of molybdopterin.</text>
</comment>
<sequence length="170" mass="18386">MAVDQHKKKAPKSVRCTIITVSDTRTKETDKSGKLMIEKLEAAQHVVLEHQIIKDERAAIETAVRQGIRDESVEVVLTNGGTGIAVRDVTIETVTSLFEKEIPGFGELFRMLSYTEDIGSAAILSRATAGVSGGTAIFSTPGSSGAVKLAMDKLILPEITHVMREVHKDL</sequence>
<dbReference type="PANTHER" id="PTHR43232:SF2">
    <property type="entry name" value="MOLYBDENUM COFACTOR BIOSYNTHESIS PROTEIN B"/>
    <property type="match status" value="1"/>
</dbReference>
<keyword evidence="9" id="KW-1185">Reference proteome</keyword>
<evidence type="ECO:0000256" key="1">
    <source>
        <dbReference type="ARBA" id="ARBA00003487"/>
    </source>
</evidence>
<dbReference type="PROSITE" id="PS01078">
    <property type="entry name" value="MOCF_BIOSYNTHESIS_1"/>
    <property type="match status" value="1"/>
</dbReference>
<dbReference type="SMART" id="SM00852">
    <property type="entry name" value="MoCF_biosynth"/>
    <property type="match status" value="1"/>
</dbReference>
<dbReference type="NCBIfam" id="TIGR00177">
    <property type="entry name" value="molyb_syn"/>
    <property type="match status" value="1"/>
</dbReference>
<dbReference type="InterPro" id="IPR036425">
    <property type="entry name" value="MoaB/Mog-like_dom_sf"/>
</dbReference>
<dbReference type="Pfam" id="PF00994">
    <property type="entry name" value="MoCF_biosynth"/>
    <property type="match status" value="1"/>
</dbReference>
<evidence type="ECO:0000256" key="3">
    <source>
        <dbReference type="ARBA" id="ARBA00006112"/>
    </source>
</evidence>
<protein>
    <recommendedName>
        <fullName evidence="4 6">Molybdenum cofactor biosynthesis protein B</fullName>
    </recommendedName>
</protein>